<dbReference type="Gene3D" id="3.90.1720.10">
    <property type="entry name" value="endopeptidase domain like (from Nostoc punctiforme)"/>
    <property type="match status" value="1"/>
</dbReference>
<sequence length="331" mass="34706">MALPEPIEPGDVVLSRGTGWVSRAICLVDDSEVSHAALALDAGSVAEVVGKGLRTVTFEQAMDGHDLAVGRTLTTPADMSPVLAVARGYLARPVSYAHQQIVLLAVLCTTRRVPLPPGGRRMVRTVLDQAACAVNTMAERGRQPMVCSEFVARCHGEARPCEPYVLKTGDDEAAADGRTLLECAHSHPDLPRLPVPEATGAFDPAAAEKALAPLVSAYATAVGRTDFLPLGHALPASAPPAEPGEEELLGAMTAFGNALHRAARPQEHRGPVPPGEALERIRAMAAAPDFVTPGDLVRTASLTEHFRLAVPVPGRAAGTPGTPLGSLLRRR</sequence>
<evidence type="ECO:0000313" key="1">
    <source>
        <dbReference type="EMBL" id="GAA2718295.1"/>
    </source>
</evidence>
<dbReference type="RefSeq" id="WP_344436114.1">
    <property type="nucleotide sequence ID" value="NZ_BAAASL010000011.1"/>
</dbReference>
<protein>
    <submittedName>
        <fullName evidence="1">Uncharacterized protein</fullName>
    </submittedName>
</protein>
<name>A0ABP6G750_9ACTN</name>
<dbReference type="EMBL" id="BAAASL010000011">
    <property type="protein sequence ID" value="GAA2718295.1"/>
    <property type="molecule type" value="Genomic_DNA"/>
</dbReference>
<reference evidence="2" key="1">
    <citation type="journal article" date="2019" name="Int. J. Syst. Evol. Microbiol.">
        <title>The Global Catalogue of Microorganisms (GCM) 10K type strain sequencing project: providing services to taxonomists for standard genome sequencing and annotation.</title>
        <authorList>
            <consortium name="The Broad Institute Genomics Platform"/>
            <consortium name="The Broad Institute Genome Sequencing Center for Infectious Disease"/>
            <person name="Wu L."/>
            <person name="Ma J."/>
        </authorList>
    </citation>
    <scope>NUCLEOTIDE SEQUENCE [LARGE SCALE GENOMIC DNA]</scope>
    <source>
        <strain evidence="2">JCM 4542</strain>
    </source>
</reference>
<dbReference type="InterPro" id="IPR038765">
    <property type="entry name" value="Papain-like_cys_pep_sf"/>
</dbReference>
<dbReference type="Proteomes" id="UP001500886">
    <property type="component" value="Unassembled WGS sequence"/>
</dbReference>
<accession>A0ABP6G750</accession>
<gene>
    <name evidence="1" type="ORF">GCM10010315_33480</name>
</gene>
<proteinExistence type="predicted"/>
<evidence type="ECO:0000313" key="2">
    <source>
        <dbReference type="Proteomes" id="UP001500886"/>
    </source>
</evidence>
<organism evidence="1 2">
    <name type="scientific">Streptomyces luteosporeus</name>
    <dbReference type="NCBI Taxonomy" id="173856"/>
    <lineage>
        <taxon>Bacteria</taxon>
        <taxon>Bacillati</taxon>
        <taxon>Actinomycetota</taxon>
        <taxon>Actinomycetes</taxon>
        <taxon>Kitasatosporales</taxon>
        <taxon>Streptomycetaceae</taxon>
        <taxon>Streptomyces</taxon>
    </lineage>
</organism>
<dbReference type="SUPFAM" id="SSF54001">
    <property type="entry name" value="Cysteine proteinases"/>
    <property type="match status" value="1"/>
</dbReference>
<keyword evidence="2" id="KW-1185">Reference proteome</keyword>
<comment type="caution">
    <text evidence="1">The sequence shown here is derived from an EMBL/GenBank/DDBJ whole genome shotgun (WGS) entry which is preliminary data.</text>
</comment>